<feature type="transmembrane region" description="Helical" evidence="1">
    <location>
        <begin position="20"/>
        <end position="38"/>
    </location>
</feature>
<dbReference type="Proteomes" id="UP000198565">
    <property type="component" value="Unassembled WGS sequence"/>
</dbReference>
<dbReference type="RefSeq" id="WP_091479598.1">
    <property type="nucleotide sequence ID" value="NZ_FOTR01000001.1"/>
</dbReference>
<dbReference type="SUPFAM" id="SSF109604">
    <property type="entry name" value="HD-domain/PDEase-like"/>
    <property type="match status" value="1"/>
</dbReference>
<feature type="transmembrane region" description="Helical" evidence="1">
    <location>
        <begin position="82"/>
        <end position="104"/>
    </location>
</feature>
<keyword evidence="1" id="KW-1133">Transmembrane helix</keyword>
<dbReference type="NCBIfam" id="TIGR00277">
    <property type="entry name" value="HDIG"/>
    <property type="match status" value="1"/>
</dbReference>
<name>A0A1I4H0X3_9BACI</name>
<dbReference type="OrthoDB" id="9759601at2"/>
<dbReference type="Gene3D" id="1.10.3210.10">
    <property type="entry name" value="Hypothetical protein af1432"/>
    <property type="match status" value="1"/>
</dbReference>
<feature type="transmembrane region" description="Helical" evidence="1">
    <location>
        <begin position="133"/>
        <end position="151"/>
    </location>
</feature>
<proteinExistence type="predicted"/>
<dbReference type="Pfam" id="PF13487">
    <property type="entry name" value="HD_5"/>
    <property type="match status" value="1"/>
</dbReference>
<dbReference type="CDD" id="cd00077">
    <property type="entry name" value="HDc"/>
    <property type="match status" value="1"/>
</dbReference>
<keyword evidence="1" id="KW-0812">Transmembrane</keyword>
<dbReference type="EMBL" id="FOTR01000001">
    <property type="protein sequence ID" value="SFL35313.1"/>
    <property type="molecule type" value="Genomic_DNA"/>
</dbReference>
<dbReference type="Pfam" id="PF20971">
    <property type="entry name" value="MASE12"/>
    <property type="match status" value="1"/>
</dbReference>
<feature type="domain" description="HD-GYP" evidence="2">
    <location>
        <begin position="188"/>
        <end position="384"/>
    </location>
</feature>
<evidence type="ECO:0000259" key="2">
    <source>
        <dbReference type="PROSITE" id="PS51832"/>
    </source>
</evidence>
<dbReference type="AlphaFoldDB" id="A0A1I4H0X3"/>
<dbReference type="InterPro" id="IPR006675">
    <property type="entry name" value="HDIG_dom"/>
</dbReference>
<evidence type="ECO:0000313" key="4">
    <source>
        <dbReference type="Proteomes" id="UP000198565"/>
    </source>
</evidence>
<keyword evidence="4" id="KW-1185">Reference proteome</keyword>
<feature type="transmembrane region" description="Helical" evidence="1">
    <location>
        <begin position="58"/>
        <end position="75"/>
    </location>
</feature>
<evidence type="ECO:0000313" key="3">
    <source>
        <dbReference type="EMBL" id="SFL35313.1"/>
    </source>
</evidence>
<organism evidence="3 4">
    <name type="scientific">Gracilibacillus orientalis</name>
    <dbReference type="NCBI Taxonomy" id="334253"/>
    <lineage>
        <taxon>Bacteria</taxon>
        <taxon>Bacillati</taxon>
        <taxon>Bacillota</taxon>
        <taxon>Bacilli</taxon>
        <taxon>Bacillales</taxon>
        <taxon>Bacillaceae</taxon>
        <taxon>Gracilibacillus</taxon>
    </lineage>
</organism>
<dbReference type="PANTHER" id="PTHR43155:SF2">
    <property type="entry name" value="CYCLIC DI-GMP PHOSPHODIESTERASE PA4108"/>
    <property type="match status" value="1"/>
</dbReference>
<dbReference type="InterPro" id="IPR048436">
    <property type="entry name" value="MASE12"/>
</dbReference>
<dbReference type="STRING" id="334253.SAMN04487943_101121"/>
<sequence>MKNTYRYSNLLNEEKRTTVWFLWLVYVIYFAYEIIYYVLIPAIPWEAEPGLDKDGLSYIKYFVIFGLLPISYYYLKKRNPSPVKYIFFIVLTFSDLILDTFTYYGTNQTYATGNIIELVIIMFSPIFVNKRFFYLVLLGTAFKYLILGIILTDSVVAIPLFLVIIFSIVAWILLYRFIGYVNAIQRSYDKQMEGIVKGVITTLELKDPYTRGHSERVAEYALTLAKATGEFADEELKTFYYSCLLHDIGKVNIPDSILTKPDKLTDQEFEIIKTHPTVGAQAIKEVEGMAENINVIKHHHERWDGKGYPDGLTGNQIDYLARVVSIADAFDAMTSSRSYRAALPIEMAYQNLLNGSGTQFDPELITIFQEVYPNWVEYHNNYHELLNKYY</sequence>
<keyword evidence="1" id="KW-0472">Membrane</keyword>
<dbReference type="InterPro" id="IPR037522">
    <property type="entry name" value="HD_GYP_dom"/>
</dbReference>
<feature type="transmembrane region" description="Helical" evidence="1">
    <location>
        <begin position="110"/>
        <end position="128"/>
    </location>
</feature>
<reference evidence="4" key="1">
    <citation type="submission" date="2016-10" db="EMBL/GenBank/DDBJ databases">
        <authorList>
            <person name="Varghese N."/>
            <person name="Submissions S."/>
        </authorList>
    </citation>
    <scope>NUCLEOTIDE SEQUENCE [LARGE SCALE GENOMIC DNA]</scope>
    <source>
        <strain evidence="4">CGMCC 1.4250</strain>
    </source>
</reference>
<protein>
    <submittedName>
        <fullName evidence="3">HDIG domain-containing protein</fullName>
    </submittedName>
</protein>
<dbReference type="PANTHER" id="PTHR43155">
    <property type="entry name" value="CYCLIC DI-GMP PHOSPHODIESTERASE PA4108-RELATED"/>
    <property type="match status" value="1"/>
</dbReference>
<dbReference type="SMART" id="SM00471">
    <property type="entry name" value="HDc"/>
    <property type="match status" value="1"/>
</dbReference>
<evidence type="ECO:0000256" key="1">
    <source>
        <dbReference type="SAM" id="Phobius"/>
    </source>
</evidence>
<dbReference type="InterPro" id="IPR003607">
    <property type="entry name" value="HD/PDEase_dom"/>
</dbReference>
<gene>
    <name evidence="3" type="ORF">SAMN04487943_101121</name>
</gene>
<accession>A0A1I4H0X3</accession>
<feature type="transmembrane region" description="Helical" evidence="1">
    <location>
        <begin position="157"/>
        <end position="178"/>
    </location>
</feature>
<dbReference type="PROSITE" id="PS51832">
    <property type="entry name" value="HD_GYP"/>
    <property type="match status" value="1"/>
</dbReference>